<dbReference type="NCBIfam" id="TIGR00125">
    <property type="entry name" value="cyt_tran_rel"/>
    <property type="match status" value="1"/>
</dbReference>
<proteinExistence type="predicted"/>
<dbReference type="Gene3D" id="3.40.50.620">
    <property type="entry name" value="HUPs"/>
    <property type="match status" value="1"/>
</dbReference>
<keyword evidence="2 10" id="KW-0808">Transferase</keyword>
<dbReference type="PANTHER" id="PTHR43793">
    <property type="entry name" value="FAD SYNTHASE"/>
    <property type="match status" value="1"/>
</dbReference>
<evidence type="ECO:0000256" key="2">
    <source>
        <dbReference type="ARBA" id="ARBA00022679"/>
    </source>
</evidence>
<dbReference type="GO" id="GO:0016779">
    <property type="term" value="F:nucleotidyltransferase activity"/>
    <property type="evidence" value="ECO:0007669"/>
    <property type="project" value="UniProtKB-KW"/>
</dbReference>
<evidence type="ECO:0000313" key="10">
    <source>
        <dbReference type="EMBL" id="NGO37884.1"/>
    </source>
</evidence>
<dbReference type="SUPFAM" id="SSF52374">
    <property type="entry name" value="Nucleotidylyl transferase"/>
    <property type="match status" value="1"/>
</dbReference>
<organism evidence="10 11">
    <name type="scientific">Limisphaera ngatamarikiensis</name>
    <dbReference type="NCBI Taxonomy" id="1324935"/>
    <lineage>
        <taxon>Bacteria</taxon>
        <taxon>Pseudomonadati</taxon>
        <taxon>Verrucomicrobiota</taxon>
        <taxon>Verrucomicrobiia</taxon>
        <taxon>Limisphaerales</taxon>
        <taxon>Limisphaeraceae</taxon>
        <taxon>Limisphaera</taxon>
    </lineage>
</organism>
<evidence type="ECO:0000256" key="1">
    <source>
        <dbReference type="ARBA" id="ARBA00012519"/>
    </source>
</evidence>
<dbReference type="Proteomes" id="UP000477311">
    <property type="component" value="Unassembled WGS sequence"/>
</dbReference>
<dbReference type="InterPro" id="IPR011914">
    <property type="entry name" value="RfaE_dom_II"/>
</dbReference>
<evidence type="ECO:0000256" key="5">
    <source>
        <dbReference type="ARBA" id="ARBA00022840"/>
    </source>
</evidence>
<dbReference type="GO" id="GO:0016773">
    <property type="term" value="F:phosphotransferase activity, alcohol group as acceptor"/>
    <property type="evidence" value="ECO:0007669"/>
    <property type="project" value="InterPro"/>
</dbReference>
<comment type="caution">
    <text evidence="10">The sequence shown here is derived from an EMBL/GenBank/DDBJ whole genome shotgun (WGS) entry which is preliminary data.</text>
</comment>
<keyword evidence="4" id="KW-0547">Nucleotide-binding</keyword>
<dbReference type="GO" id="GO:0005975">
    <property type="term" value="P:carbohydrate metabolic process"/>
    <property type="evidence" value="ECO:0007669"/>
    <property type="project" value="InterPro"/>
</dbReference>
<dbReference type="InterPro" id="IPR050385">
    <property type="entry name" value="Archaeal_FAD_synthase"/>
</dbReference>
<name>A0A6M1RR23_9BACT</name>
<dbReference type="Pfam" id="PF01467">
    <property type="entry name" value="CTP_transf_like"/>
    <property type="match status" value="1"/>
</dbReference>
<dbReference type="InterPro" id="IPR014729">
    <property type="entry name" value="Rossmann-like_a/b/a_fold"/>
</dbReference>
<dbReference type="EC" id="2.7.7.70" evidence="1"/>
<keyword evidence="6" id="KW-0119">Carbohydrate metabolism</keyword>
<feature type="domain" description="Cytidyltransferase-like" evidence="9">
    <location>
        <begin position="70"/>
        <end position="173"/>
    </location>
</feature>
<evidence type="ECO:0000256" key="6">
    <source>
        <dbReference type="ARBA" id="ARBA00023277"/>
    </source>
</evidence>
<evidence type="ECO:0000256" key="8">
    <source>
        <dbReference type="SAM" id="MobiDB-lite"/>
    </source>
</evidence>
<keyword evidence="5" id="KW-0067">ATP-binding</keyword>
<dbReference type="GO" id="GO:0005524">
    <property type="term" value="F:ATP binding"/>
    <property type="evidence" value="ECO:0007669"/>
    <property type="project" value="UniProtKB-KW"/>
</dbReference>
<evidence type="ECO:0000256" key="4">
    <source>
        <dbReference type="ARBA" id="ARBA00022741"/>
    </source>
</evidence>
<dbReference type="NCBIfam" id="TIGR02199">
    <property type="entry name" value="rfaE_dom_II"/>
    <property type="match status" value="1"/>
</dbReference>
<dbReference type="InterPro" id="IPR004821">
    <property type="entry name" value="Cyt_trans-like"/>
</dbReference>
<gene>
    <name evidence="10" type="primary">rfaE2</name>
    <name evidence="10" type="ORF">G4L39_00495</name>
</gene>
<keyword evidence="3 10" id="KW-0548">Nucleotidyltransferase</keyword>
<protein>
    <recommendedName>
        <fullName evidence="1">D-glycero-beta-D-manno-heptose 1-phosphate adenylyltransferase</fullName>
        <ecNumber evidence="1">2.7.7.70</ecNumber>
    </recommendedName>
</protein>
<evidence type="ECO:0000256" key="7">
    <source>
        <dbReference type="ARBA" id="ARBA00047428"/>
    </source>
</evidence>
<keyword evidence="11" id="KW-1185">Reference proteome</keyword>
<accession>A0A6M1RR23</accession>
<dbReference type="PANTHER" id="PTHR43793:SF2">
    <property type="entry name" value="BIFUNCTIONAL PROTEIN HLDE"/>
    <property type="match status" value="1"/>
</dbReference>
<sequence length="226" mass="24474">MAPFSHRYPDRPRAQWPRASSPPSKSLPICPVNRFTPTSIPVALADKIIPWEKLPQWRRAQSEAGRRVVVTNGCFDILHAGHVTYLEAARALGDVLLVGLNSDTSVRRLKGPTRPINPETDRALVLAALESVSAVCVFQEPDATRFLSVARPDVYVKGGDYTLETLNQEERRVVEAAGGRIVLLPLLPGRSTTNLLQKLQGGGGSISSVRPASDRAGPPHPADSPP</sequence>
<dbReference type="EMBL" id="JAAKYA010000004">
    <property type="protein sequence ID" value="NGO37884.1"/>
    <property type="molecule type" value="Genomic_DNA"/>
</dbReference>
<dbReference type="AlphaFoldDB" id="A0A6M1RR23"/>
<evidence type="ECO:0000256" key="3">
    <source>
        <dbReference type="ARBA" id="ARBA00022695"/>
    </source>
</evidence>
<evidence type="ECO:0000313" key="11">
    <source>
        <dbReference type="Proteomes" id="UP000477311"/>
    </source>
</evidence>
<reference evidence="10 11" key="1">
    <citation type="submission" date="2020-02" db="EMBL/GenBank/DDBJ databases">
        <title>Draft genome sequence of Limisphaera ngatamarikiensis NGM72.4T, a thermophilic Verrucomicrobia grouped in subdivision 3.</title>
        <authorList>
            <person name="Carere C.R."/>
            <person name="Steen J."/>
            <person name="Hugenholtz P."/>
            <person name="Stott M.B."/>
        </authorList>
    </citation>
    <scope>NUCLEOTIDE SEQUENCE [LARGE SCALE GENOMIC DNA]</scope>
    <source>
        <strain evidence="10 11">NGM72.4</strain>
    </source>
</reference>
<evidence type="ECO:0000259" key="9">
    <source>
        <dbReference type="Pfam" id="PF01467"/>
    </source>
</evidence>
<feature type="region of interest" description="Disordered" evidence="8">
    <location>
        <begin position="1"/>
        <end position="28"/>
    </location>
</feature>
<feature type="region of interest" description="Disordered" evidence="8">
    <location>
        <begin position="200"/>
        <end position="226"/>
    </location>
</feature>
<comment type="catalytic activity">
    <reaction evidence="7">
        <text>D-glycero-beta-D-manno-heptose 1-phosphate + ATP + H(+) = ADP-D-glycero-beta-D-manno-heptose + diphosphate</text>
        <dbReference type="Rhea" id="RHEA:27465"/>
        <dbReference type="ChEBI" id="CHEBI:15378"/>
        <dbReference type="ChEBI" id="CHEBI:30616"/>
        <dbReference type="ChEBI" id="CHEBI:33019"/>
        <dbReference type="ChEBI" id="CHEBI:59967"/>
        <dbReference type="ChEBI" id="CHEBI:61593"/>
        <dbReference type="EC" id="2.7.7.70"/>
    </reaction>
</comment>